<protein>
    <recommendedName>
        <fullName evidence="4">DUF3027 family protein</fullName>
    </recommendedName>
</protein>
<accession>A0ABN1QM35</accession>
<dbReference type="InterPro" id="IPR021391">
    <property type="entry name" value="DUF3027"/>
</dbReference>
<feature type="compositionally biased region" description="Low complexity" evidence="1">
    <location>
        <begin position="329"/>
        <end position="339"/>
    </location>
</feature>
<sequence length="349" mass="36630">MTVILRTGPKTPNPFKIEPEHLFHDARNRDPGLCGDRGRQVSPGARAGRGARPSPGMGDNLYVTSLRSAPVRRGRSVADPACVEAVDLALEAARETARPSEVGEHLGYAVEGDRVVTHFFACTDFGYRGWRWAVTVARAARAKVVTVSETSLLPGDEAVLPPAWVPWLDRLRPGDLGPGDLLPTAPDDERLAPGFAQPEEELDEQAVWEPGLGRARVLSAEGRDQAAERWYEGAAGPQAPIAVAAPAQCSTCGFYLPLAGGLRRLFGVCANEHAPDDGRAVSADHGCGAHSEAVVVPSAAEAPPLILDETALDRLSDEPAGEASEEPAGESSGEPAEAGEPGGEAPGRG</sequence>
<evidence type="ECO:0000256" key="1">
    <source>
        <dbReference type="SAM" id="MobiDB-lite"/>
    </source>
</evidence>
<evidence type="ECO:0000313" key="3">
    <source>
        <dbReference type="Proteomes" id="UP001500665"/>
    </source>
</evidence>
<feature type="region of interest" description="Disordered" evidence="1">
    <location>
        <begin position="309"/>
        <end position="349"/>
    </location>
</feature>
<dbReference type="EMBL" id="BAAAHH010000005">
    <property type="protein sequence ID" value="GAA0944404.1"/>
    <property type="molecule type" value="Genomic_DNA"/>
</dbReference>
<dbReference type="Pfam" id="PF11228">
    <property type="entry name" value="DUF3027"/>
    <property type="match status" value="1"/>
</dbReference>
<reference evidence="2 3" key="1">
    <citation type="journal article" date="2019" name="Int. J. Syst. Evol. Microbiol.">
        <title>The Global Catalogue of Microorganisms (GCM) 10K type strain sequencing project: providing services to taxonomists for standard genome sequencing and annotation.</title>
        <authorList>
            <consortium name="The Broad Institute Genomics Platform"/>
            <consortium name="The Broad Institute Genome Sequencing Center for Infectious Disease"/>
            <person name="Wu L."/>
            <person name="Ma J."/>
        </authorList>
    </citation>
    <scope>NUCLEOTIDE SEQUENCE [LARGE SCALE GENOMIC DNA]</scope>
    <source>
        <strain evidence="2 3">JCM 10696</strain>
    </source>
</reference>
<evidence type="ECO:0008006" key="4">
    <source>
        <dbReference type="Google" id="ProtNLM"/>
    </source>
</evidence>
<name>A0ABN1QM35_9ACTN</name>
<organism evidence="2 3">
    <name type="scientific">Actinocorallia libanotica</name>
    <dbReference type="NCBI Taxonomy" id="46162"/>
    <lineage>
        <taxon>Bacteria</taxon>
        <taxon>Bacillati</taxon>
        <taxon>Actinomycetota</taxon>
        <taxon>Actinomycetes</taxon>
        <taxon>Streptosporangiales</taxon>
        <taxon>Thermomonosporaceae</taxon>
        <taxon>Actinocorallia</taxon>
    </lineage>
</organism>
<feature type="compositionally biased region" description="Acidic residues" evidence="1">
    <location>
        <begin position="319"/>
        <end position="328"/>
    </location>
</feature>
<evidence type="ECO:0000313" key="2">
    <source>
        <dbReference type="EMBL" id="GAA0944404.1"/>
    </source>
</evidence>
<dbReference type="Proteomes" id="UP001500665">
    <property type="component" value="Unassembled WGS sequence"/>
</dbReference>
<comment type="caution">
    <text evidence="2">The sequence shown here is derived from an EMBL/GenBank/DDBJ whole genome shotgun (WGS) entry which is preliminary data.</text>
</comment>
<feature type="region of interest" description="Disordered" evidence="1">
    <location>
        <begin position="27"/>
        <end position="60"/>
    </location>
</feature>
<feature type="compositionally biased region" description="Gly residues" evidence="1">
    <location>
        <begin position="340"/>
        <end position="349"/>
    </location>
</feature>
<proteinExistence type="predicted"/>
<gene>
    <name evidence="2" type="ORF">GCM10009550_17320</name>
</gene>
<keyword evidence="3" id="KW-1185">Reference proteome</keyword>